<dbReference type="EMBL" id="LXQA010623825">
    <property type="protein sequence ID" value="MCI62713.1"/>
    <property type="molecule type" value="Genomic_DNA"/>
</dbReference>
<protein>
    <submittedName>
        <fullName evidence="1">Uncharacterized protein</fullName>
    </submittedName>
</protein>
<proteinExistence type="predicted"/>
<keyword evidence="2" id="KW-1185">Reference proteome</keyword>
<dbReference type="Proteomes" id="UP000265520">
    <property type="component" value="Unassembled WGS sequence"/>
</dbReference>
<evidence type="ECO:0000313" key="2">
    <source>
        <dbReference type="Proteomes" id="UP000265520"/>
    </source>
</evidence>
<sequence length="10" mass="1078">MEAERDGTAV</sequence>
<reference evidence="1 2" key="1">
    <citation type="journal article" date="2018" name="Front. Plant Sci.">
        <title>Red Clover (Trifolium pratense) and Zigzag Clover (T. medium) - A Picture of Genomic Similarities and Differences.</title>
        <authorList>
            <person name="Dluhosova J."/>
            <person name="Istvanek J."/>
            <person name="Nedelnik J."/>
            <person name="Repkova J."/>
        </authorList>
    </citation>
    <scope>NUCLEOTIDE SEQUENCE [LARGE SCALE GENOMIC DNA]</scope>
    <source>
        <strain evidence="2">cv. 10/8</strain>
        <tissue evidence="1">Leaf</tissue>
    </source>
</reference>
<evidence type="ECO:0000313" key="1">
    <source>
        <dbReference type="EMBL" id="MCI62713.1"/>
    </source>
</evidence>
<comment type="caution">
    <text evidence="1">The sequence shown here is derived from an EMBL/GenBank/DDBJ whole genome shotgun (WGS) entry which is preliminary data.</text>
</comment>
<name>A0A392TNJ5_9FABA</name>
<accession>A0A392TNJ5</accession>
<organism evidence="1 2">
    <name type="scientific">Trifolium medium</name>
    <dbReference type="NCBI Taxonomy" id="97028"/>
    <lineage>
        <taxon>Eukaryota</taxon>
        <taxon>Viridiplantae</taxon>
        <taxon>Streptophyta</taxon>
        <taxon>Embryophyta</taxon>
        <taxon>Tracheophyta</taxon>
        <taxon>Spermatophyta</taxon>
        <taxon>Magnoliopsida</taxon>
        <taxon>eudicotyledons</taxon>
        <taxon>Gunneridae</taxon>
        <taxon>Pentapetalae</taxon>
        <taxon>rosids</taxon>
        <taxon>fabids</taxon>
        <taxon>Fabales</taxon>
        <taxon>Fabaceae</taxon>
        <taxon>Papilionoideae</taxon>
        <taxon>50 kb inversion clade</taxon>
        <taxon>NPAAA clade</taxon>
        <taxon>Hologalegina</taxon>
        <taxon>IRL clade</taxon>
        <taxon>Trifolieae</taxon>
        <taxon>Trifolium</taxon>
    </lineage>
</organism>
<feature type="non-terminal residue" evidence="1">
    <location>
        <position position="10"/>
    </location>
</feature>